<keyword evidence="4" id="KW-0449">Lipoprotein</keyword>
<keyword evidence="3" id="KW-0519">Myristate</keyword>
<dbReference type="PANTHER" id="PTHR12895:SF9">
    <property type="entry name" value="DYMECLIN"/>
    <property type="match status" value="1"/>
</dbReference>
<name>A0A146M851_LYGHE</name>
<dbReference type="PANTHER" id="PTHR12895">
    <property type="entry name" value="DYMECLIN"/>
    <property type="match status" value="1"/>
</dbReference>
<accession>A0A146M851</accession>
<dbReference type="InterPro" id="IPR019142">
    <property type="entry name" value="Dymeclin"/>
</dbReference>
<evidence type="ECO:0000256" key="1">
    <source>
        <dbReference type="ARBA" id="ARBA00010603"/>
    </source>
</evidence>
<evidence type="ECO:0000256" key="3">
    <source>
        <dbReference type="ARBA" id="ARBA00022707"/>
    </source>
</evidence>
<dbReference type="GO" id="GO:0007030">
    <property type="term" value="P:Golgi organization"/>
    <property type="evidence" value="ECO:0007669"/>
    <property type="project" value="TreeGrafter"/>
</dbReference>
<dbReference type="EMBL" id="GDHC01003693">
    <property type="protein sequence ID" value="JAQ14936.1"/>
    <property type="molecule type" value="Transcribed_RNA"/>
</dbReference>
<evidence type="ECO:0000313" key="5">
    <source>
        <dbReference type="EMBL" id="JAQ14936.1"/>
    </source>
</evidence>
<dbReference type="AlphaFoldDB" id="A0A146M851"/>
<dbReference type="Pfam" id="PF09742">
    <property type="entry name" value="Dymeclin"/>
    <property type="match status" value="1"/>
</dbReference>
<sequence>MGAYQSNQAFSQDHVFKFVSVEHLPPDDGFWNSFLLVNFKPPSIDEVKNLFERLNKTCNTLYSNNPKSGNVSSLVQVFLSKSTELLVSPNKDSIDCCTVAHNSLFIIRCYIQYLLHKYPEKEIIKQIEAQGASQSKSPDEPLYDNFVKTLIELIVEVPINNFTYLLHCEIINVLLVLLSLQLFTTENCHELTTYKLIFGEKKAHQVCRILLTRFTEHSKFPASGGGSIILDFAVDLINYFLPHSDSPSPLARNSILLCVVLVNNVNQPNMYREYLSTVPDKFEELYQTICFELNKEETTLILYHLLHRNSLFRTYLLEREDIQLLVLPMLQTIYHASDSSCHHMYMSLIVLLILTEDIQLLVLPMLQTIYHASDSSCHHMYMSLIVLLILTEDAEFNKKVHKLLLKNVAWYSDRSLPEISLGGLIILVTTRTVQYNLLKMRDEYLHTNCLAALANMSSQFTNLHTYVCQRLVGLLEVLAKTYNRAKQELVAIERALRIILEVLNSCLSNQLVHNTNLIYTLLYKKSIFESLKNNPAFQDIINNLEEVLEYFTTRLEKAENPCDEVDAVLAVIVEASSKWPSHRLQKFPELKFKYVEEEKPEDFFIPYVWSLVTEHSNIYWNQQCFKNY</sequence>
<dbReference type="GO" id="GO:0005794">
    <property type="term" value="C:Golgi apparatus"/>
    <property type="evidence" value="ECO:0007669"/>
    <property type="project" value="TreeGrafter"/>
</dbReference>
<organism evidence="5">
    <name type="scientific">Lygus hesperus</name>
    <name type="common">Western plant bug</name>
    <dbReference type="NCBI Taxonomy" id="30085"/>
    <lineage>
        <taxon>Eukaryota</taxon>
        <taxon>Metazoa</taxon>
        <taxon>Ecdysozoa</taxon>
        <taxon>Arthropoda</taxon>
        <taxon>Hexapoda</taxon>
        <taxon>Insecta</taxon>
        <taxon>Pterygota</taxon>
        <taxon>Neoptera</taxon>
        <taxon>Paraneoptera</taxon>
        <taxon>Hemiptera</taxon>
        <taxon>Heteroptera</taxon>
        <taxon>Panheteroptera</taxon>
        <taxon>Cimicomorpha</taxon>
        <taxon>Miridae</taxon>
        <taxon>Mirini</taxon>
        <taxon>Lygus</taxon>
    </lineage>
</organism>
<evidence type="ECO:0000256" key="4">
    <source>
        <dbReference type="ARBA" id="ARBA00023288"/>
    </source>
</evidence>
<protein>
    <recommendedName>
        <fullName evidence="2">Dymeclin</fullName>
    </recommendedName>
</protein>
<proteinExistence type="inferred from homology"/>
<reference evidence="5" key="1">
    <citation type="journal article" date="2016" name="Gigascience">
        <title>De novo construction of an expanded transcriptome assembly for the western tarnished plant bug, Lygus hesperus.</title>
        <authorList>
            <person name="Tassone E.E."/>
            <person name="Geib S.M."/>
            <person name="Hall B."/>
            <person name="Fabrick J.A."/>
            <person name="Brent C.S."/>
            <person name="Hull J.J."/>
        </authorList>
    </citation>
    <scope>NUCLEOTIDE SEQUENCE</scope>
</reference>
<evidence type="ECO:0000256" key="2">
    <source>
        <dbReference type="ARBA" id="ARBA00015736"/>
    </source>
</evidence>
<gene>
    <name evidence="5" type="primary">GA20914_0</name>
    <name evidence="5" type="ORF">g.57739</name>
</gene>
<comment type="similarity">
    <text evidence="1">Belongs to the dymeclin family.</text>
</comment>